<reference evidence="2 3" key="1">
    <citation type="submission" date="2017-09" db="EMBL/GenBank/DDBJ databases">
        <title>Large-scale bioinformatics analysis of Bacillus genomes uncovers conserved roles of natural products in bacterial physiology.</title>
        <authorList>
            <consortium name="Agbiome Team Llc"/>
            <person name="Bleich R.M."/>
            <person name="Grubbs K.J."/>
            <person name="Santa Maria K.C."/>
            <person name="Allen S.E."/>
            <person name="Farag S."/>
            <person name="Shank E.A."/>
            <person name="Bowers A."/>
        </authorList>
    </citation>
    <scope>NUCLEOTIDE SEQUENCE [LARGE SCALE GENOMIC DNA]</scope>
    <source>
        <strain evidence="2 3">AFS092012</strain>
    </source>
</reference>
<evidence type="ECO:0008006" key="4">
    <source>
        <dbReference type="Google" id="ProtNLM"/>
    </source>
</evidence>
<name>A0AA91ZST5_9BACI</name>
<feature type="transmembrane region" description="Helical" evidence="1">
    <location>
        <begin position="65"/>
        <end position="82"/>
    </location>
</feature>
<feature type="transmembrane region" description="Helical" evidence="1">
    <location>
        <begin position="214"/>
        <end position="236"/>
    </location>
</feature>
<feature type="transmembrane region" description="Helical" evidence="1">
    <location>
        <begin position="36"/>
        <end position="53"/>
    </location>
</feature>
<organism evidence="2 3">
    <name type="scientific">Bacillus pseudomycoides</name>
    <dbReference type="NCBI Taxonomy" id="64104"/>
    <lineage>
        <taxon>Bacteria</taxon>
        <taxon>Bacillati</taxon>
        <taxon>Bacillota</taxon>
        <taxon>Bacilli</taxon>
        <taxon>Bacillales</taxon>
        <taxon>Bacillaceae</taxon>
        <taxon>Bacillus</taxon>
        <taxon>Bacillus cereus group</taxon>
    </lineage>
</organism>
<accession>A0AA91ZST5</accession>
<evidence type="ECO:0000313" key="2">
    <source>
        <dbReference type="EMBL" id="PED81789.1"/>
    </source>
</evidence>
<proteinExistence type="predicted"/>
<dbReference type="Proteomes" id="UP000221020">
    <property type="component" value="Unassembled WGS sequence"/>
</dbReference>
<dbReference type="Pfam" id="PF14256">
    <property type="entry name" value="YwiC"/>
    <property type="match status" value="1"/>
</dbReference>
<keyword evidence="1" id="KW-0472">Membrane</keyword>
<feature type="transmembrane region" description="Helical" evidence="1">
    <location>
        <begin position="88"/>
        <end position="104"/>
    </location>
</feature>
<sequence length="240" mass="27765">MRLVVPKQHGAWGMLLIPFLLSALLGKPTLYHIPLFLAWLFIYLATYPFLMYIKQLRKKEFLHSAIIYFLIACVFGIVSLLYEWKILLFVGMMIPLFIVNMYFARQKKERALVNDICAILVFCIGGLVSYYFSMKTIDGTALWIAVVSFLYFLGSTFYVKTMIREKNNPIYRFVSWGYHIVLTIVLFVVNPWLSLVFIPSLARAIILYGKKISILKVGILEIVNSVYFLIVTAILLQYAI</sequence>
<evidence type="ECO:0000313" key="3">
    <source>
        <dbReference type="Proteomes" id="UP000221020"/>
    </source>
</evidence>
<feature type="transmembrane region" description="Helical" evidence="1">
    <location>
        <begin position="116"/>
        <end position="134"/>
    </location>
</feature>
<gene>
    <name evidence="2" type="ORF">CON65_14995</name>
</gene>
<evidence type="ECO:0000256" key="1">
    <source>
        <dbReference type="SAM" id="Phobius"/>
    </source>
</evidence>
<keyword evidence="1" id="KW-0812">Transmembrane</keyword>
<dbReference type="AlphaFoldDB" id="A0AA91ZST5"/>
<protein>
    <recommendedName>
        <fullName evidence="4">YwiC-like protein</fullName>
    </recommendedName>
</protein>
<feature type="transmembrane region" description="Helical" evidence="1">
    <location>
        <begin position="180"/>
        <end position="202"/>
    </location>
</feature>
<keyword evidence="1" id="KW-1133">Transmembrane helix</keyword>
<dbReference type="RefSeq" id="WP_097897078.1">
    <property type="nucleotide sequence ID" value="NZ_NVOR01000053.1"/>
</dbReference>
<comment type="caution">
    <text evidence="2">The sequence shown here is derived from an EMBL/GenBank/DDBJ whole genome shotgun (WGS) entry which is preliminary data.</text>
</comment>
<dbReference type="EMBL" id="NVOR01000053">
    <property type="protein sequence ID" value="PED81789.1"/>
    <property type="molecule type" value="Genomic_DNA"/>
</dbReference>
<feature type="transmembrane region" description="Helical" evidence="1">
    <location>
        <begin position="140"/>
        <end position="159"/>
    </location>
</feature>
<dbReference type="InterPro" id="IPR025576">
    <property type="entry name" value="YwiC"/>
</dbReference>